<keyword evidence="3" id="KW-1185">Reference proteome</keyword>
<dbReference type="Pfam" id="PF04167">
    <property type="entry name" value="DUF402"/>
    <property type="match status" value="1"/>
</dbReference>
<dbReference type="RefSeq" id="WP_311717492.1">
    <property type="nucleotide sequence ID" value="NZ_JAVREZ010000012.1"/>
</dbReference>
<proteinExistence type="predicted"/>
<gene>
    <name evidence="2" type="ORF">RNB18_31390</name>
</gene>
<feature type="domain" description="DUF402" evidence="1">
    <location>
        <begin position="14"/>
        <end position="150"/>
    </location>
</feature>
<sequence>MNVAEVLVCVRKLDGRLHWHHPMARLGEDEHGVRLGAQVGTVYSKGQVGPVCTTQEPRVMLFPRDAWWTALFQAAPADLYVYCDVTTVPEWPNPGEVTMVDLDPDMCRIRATGAVSVDDEDEFARHRVQYGYPLEVVMQATATAEWLPGALHDGTEPFSRQYRTWLDMVGQ</sequence>
<dbReference type="InterPro" id="IPR007295">
    <property type="entry name" value="DUF402"/>
</dbReference>
<dbReference type="InterPro" id="IPR035930">
    <property type="entry name" value="FomD-like_sf"/>
</dbReference>
<dbReference type="Proteomes" id="UP001183824">
    <property type="component" value="Unassembled WGS sequence"/>
</dbReference>
<organism evidence="2 3">
    <name type="scientific">Streptomyces doebereineriae</name>
    <dbReference type="NCBI Taxonomy" id="3075528"/>
    <lineage>
        <taxon>Bacteria</taxon>
        <taxon>Bacillati</taxon>
        <taxon>Actinomycetota</taxon>
        <taxon>Actinomycetes</taxon>
        <taxon>Kitasatosporales</taxon>
        <taxon>Streptomycetaceae</taxon>
        <taxon>Streptomyces</taxon>
    </lineage>
</organism>
<dbReference type="SUPFAM" id="SSF159234">
    <property type="entry name" value="FomD-like"/>
    <property type="match status" value="1"/>
</dbReference>
<dbReference type="Gene3D" id="2.40.380.10">
    <property type="entry name" value="FomD-like"/>
    <property type="match status" value="1"/>
</dbReference>
<reference evidence="3" key="1">
    <citation type="submission" date="2023-07" db="EMBL/GenBank/DDBJ databases">
        <title>30 novel species of actinomycetes from the DSMZ collection.</title>
        <authorList>
            <person name="Nouioui I."/>
        </authorList>
    </citation>
    <scope>NUCLEOTIDE SEQUENCE [LARGE SCALE GENOMIC DNA]</scope>
    <source>
        <strain evidence="3">DSM 41640</strain>
    </source>
</reference>
<evidence type="ECO:0000313" key="2">
    <source>
        <dbReference type="EMBL" id="MDT0484637.1"/>
    </source>
</evidence>
<comment type="caution">
    <text evidence="2">The sequence shown here is derived from an EMBL/GenBank/DDBJ whole genome shotgun (WGS) entry which is preliminary data.</text>
</comment>
<accession>A0ABU2VGE0</accession>
<evidence type="ECO:0000313" key="3">
    <source>
        <dbReference type="Proteomes" id="UP001183824"/>
    </source>
</evidence>
<evidence type="ECO:0000259" key="1">
    <source>
        <dbReference type="Pfam" id="PF04167"/>
    </source>
</evidence>
<name>A0ABU2VGE0_9ACTN</name>
<dbReference type="EMBL" id="JAVREZ010000012">
    <property type="protein sequence ID" value="MDT0484637.1"/>
    <property type="molecule type" value="Genomic_DNA"/>
</dbReference>
<protein>
    <submittedName>
        <fullName evidence="2">DUF402 domain-containing protein</fullName>
    </submittedName>
</protein>